<keyword evidence="1" id="KW-0472">Membrane</keyword>
<keyword evidence="3" id="KW-1185">Reference proteome</keyword>
<feature type="transmembrane region" description="Helical" evidence="1">
    <location>
        <begin position="101"/>
        <end position="120"/>
    </location>
</feature>
<organism evidence="2 3">
    <name type="scientific">Calycina marina</name>
    <dbReference type="NCBI Taxonomy" id="1763456"/>
    <lineage>
        <taxon>Eukaryota</taxon>
        <taxon>Fungi</taxon>
        <taxon>Dikarya</taxon>
        <taxon>Ascomycota</taxon>
        <taxon>Pezizomycotina</taxon>
        <taxon>Leotiomycetes</taxon>
        <taxon>Helotiales</taxon>
        <taxon>Pezizellaceae</taxon>
        <taxon>Calycina</taxon>
    </lineage>
</organism>
<protein>
    <submittedName>
        <fullName evidence="2">Uncharacterized protein</fullName>
    </submittedName>
</protein>
<dbReference type="EMBL" id="MU253739">
    <property type="protein sequence ID" value="KAG9249091.1"/>
    <property type="molecule type" value="Genomic_DNA"/>
</dbReference>
<dbReference type="AlphaFoldDB" id="A0A9P8CKZ6"/>
<feature type="transmembrane region" description="Helical" evidence="1">
    <location>
        <begin position="56"/>
        <end position="81"/>
    </location>
</feature>
<keyword evidence="1" id="KW-0812">Transmembrane</keyword>
<dbReference type="Proteomes" id="UP000887226">
    <property type="component" value="Unassembled WGS sequence"/>
</dbReference>
<sequence length="187" mass="21808">MSGYVFNRSSQYNCWAPDIPTPFLLFLEPDQPPLWHISSCPSPRLRLRLWSVGSSFFLHFPFLNASVGILLIILLVLVALGVRVNTNKSNDYRILDSVRDFMGLLSCYIAAIAVFILEMGGEPRKSRWRKAEAYKQPYETFWARWRVVSRRDISGMGSELRKSRWLEVEAYKNLRETFWARWRVGGL</sequence>
<keyword evidence="1" id="KW-1133">Transmembrane helix</keyword>
<comment type="caution">
    <text evidence="2">The sequence shown here is derived from an EMBL/GenBank/DDBJ whole genome shotgun (WGS) entry which is preliminary data.</text>
</comment>
<proteinExistence type="predicted"/>
<name>A0A9P8CKZ6_9HELO</name>
<accession>A0A9P8CKZ6</accession>
<gene>
    <name evidence="2" type="ORF">BJ878DRAFT_485455</name>
</gene>
<evidence type="ECO:0000256" key="1">
    <source>
        <dbReference type="SAM" id="Phobius"/>
    </source>
</evidence>
<evidence type="ECO:0000313" key="2">
    <source>
        <dbReference type="EMBL" id="KAG9249091.1"/>
    </source>
</evidence>
<evidence type="ECO:0000313" key="3">
    <source>
        <dbReference type="Proteomes" id="UP000887226"/>
    </source>
</evidence>
<reference evidence="2" key="1">
    <citation type="journal article" date="2021" name="IMA Fungus">
        <title>Genomic characterization of three marine fungi, including Emericellopsis atlantica sp. nov. with signatures of a generalist lifestyle and marine biomass degradation.</title>
        <authorList>
            <person name="Hagestad O.C."/>
            <person name="Hou L."/>
            <person name="Andersen J.H."/>
            <person name="Hansen E.H."/>
            <person name="Altermark B."/>
            <person name="Li C."/>
            <person name="Kuhnert E."/>
            <person name="Cox R.J."/>
            <person name="Crous P.W."/>
            <person name="Spatafora J.W."/>
            <person name="Lail K."/>
            <person name="Amirebrahimi M."/>
            <person name="Lipzen A."/>
            <person name="Pangilinan J."/>
            <person name="Andreopoulos W."/>
            <person name="Hayes R.D."/>
            <person name="Ng V."/>
            <person name="Grigoriev I.V."/>
            <person name="Jackson S.A."/>
            <person name="Sutton T.D.S."/>
            <person name="Dobson A.D.W."/>
            <person name="Rama T."/>
        </authorList>
    </citation>
    <scope>NUCLEOTIDE SEQUENCE</scope>
    <source>
        <strain evidence="2">TRa3180A</strain>
    </source>
</reference>